<dbReference type="SUPFAM" id="SSF53474">
    <property type="entry name" value="alpha/beta-Hydrolases"/>
    <property type="match status" value="1"/>
</dbReference>
<dbReference type="Proteomes" id="UP001155182">
    <property type="component" value="Unassembled WGS sequence"/>
</dbReference>
<proteinExistence type="predicted"/>
<dbReference type="Pfam" id="PF12697">
    <property type="entry name" value="Abhydrolase_6"/>
    <property type="match status" value="1"/>
</dbReference>
<comment type="caution">
    <text evidence="2">The sequence shown here is derived from an EMBL/GenBank/DDBJ whole genome shotgun (WGS) entry which is preliminary data.</text>
</comment>
<dbReference type="InterPro" id="IPR000073">
    <property type="entry name" value="AB_hydrolase_1"/>
</dbReference>
<accession>A0A9X2JAI0</accession>
<dbReference type="EMBL" id="JAMWYS010000003">
    <property type="protein sequence ID" value="MCO4291442.1"/>
    <property type="molecule type" value="Genomic_DNA"/>
</dbReference>
<evidence type="ECO:0000313" key="2">
    <source>
        <dbReference type="EMBL" id="MCO4291442.1"/>
    </source>
</evidence>
<dbReference type="InterPro" id="IPR050228">
    <property type="entry name" value="Carboxylesterase_BioH"/>
</dbReference>
<dbReference type="Gene3D" id="3.40.50.1820">
    <property type="entry name" value="alpha/beta hydrolase"/>
    <property type="match status" value="1"/>
</dbReference>
<dbReference type="PANTHER" id="PTHR43194:SF2">
    <property type="entry name" value="PEROXISOMAL MEMBRANE PROTEIN LPX1"/>
    <property type="match status" value="1"/>
</dbReference>
<dbReference type="GO" id="GO:0016787">
    <property type="term" value="F:hydrolase activity"/>
    <property type="evidence" value="ECO:0007669"/>
    <property type="project" value="UniProtKB-KW"/>
</dbReference>
<dbReference type="InterPro" id="IPR029058">
    <property type="entry name" value="AB_hydrolase_fold"/>
</dbReference>
<feature type="domain" description="AB hydrolase-1" evidence="1">
    <location>
        <begin position="7"/>
        <end position="238"/>
    </location>
</feature>
<reference evidence="2" key="1">
    <citation type="submission" date="2022-06" db="EMBL/GenBank/DDBJ databases">
        <title>Solitalea sp. MAHUQ-68 isolated from rhizospheric soil.</title>
        <authorList>
            <person name="Huq M.A."/>
        </authorList>
    </citation>
    <scope>NUCLEOTIDE SEQUENCE</scope>
    <source>
        <strain evidence="2">MAHUQ-68</strain>
    </source>
</reference>
<dbReference type="RefSeq" id="WP_252585676.1">
    <property type="nucleotide sequence ID" value="NZ_JAMWYS010000003.1"/>
</dbReference>
<sequence length="257" mass="28577">MAKSRSIVLIHGNFVNNTSWTGWKQYYENKGYSVYTPPNPGHEGKPADLRAKIHPDLVKTGFVDVVNNIVKLIDTLPEKPLVIGHSMAGMAIMKLVEMGKAAAGASIDGAPPKNVFPPFSTLKSAISAFGFFSGKDYFMGSKEWYDKCFFNTLPKEERAKAFEQVAVPESFKVSRELVLNSFSNIDFKKPHVPLLFIGGGDDKLFPPTLTQTLANKYSDKASSVDLKIFEGKSHFICGEPGWEKVADYVLNWYENQP</sequence>
<name>A0A9X2JAI0_9SPHI</name>
<keyword evidence="2" id="KW-0378">Hydrolase</keyword>
<protein>
    <submittedName>
        <fullName evidence="2">Alpha/beta hydrolase</fullName>
    </submittedName>
</protein>
<dbReference type="PANTHER" id="PTHR43194">
    <property type="entry name" value="HYDROLASE ALPHA/BETA FOLD FAMILY"/>
    <property type="match status" value="1"/>
</dbReference>
<gene>
    <name evidence="2" type="ORF">NF867_01020</name>
</gene>
<evidence type="ECO:0000313" key="3">
    <source>
        <dbReference type="Proteomes" id="UP001155182"/>
    </source>
</evidence>
<dbReference type="AlphaFoldDB" id="A0A9X2JAI0"/>
<keyword evidence="3" id="KW-1185">Reference proteome</keyword>
<evidence type="ECO:0000259" key="1">
    <source>
        <dbReference type="Pfam" id="PF12697"/>
    </source>
</evidence>
<organism evidence="2 3">
    <name type="scientific">Solitalea agri</name>
    <dbReference type="NCBI Taxonomy" id="2953739"/>
    <lineage>
        <taxon>Bacteria</taxon>
        <taxon>Pseudomonadati</taxon>
        <taxon>Bacteroidota</taxon>
        <taxon>Sphingobacteriia</taxon>
        <taxon>Sphingobacteriales</taxon>
        <taxon>Sphingobacteriaceae</taxon>
        <taxon>Solitalea</taxon>
    </lineage>
</organism>